<keyword evidence="2" id="KW-1185">Reference proteome</keyword>
<gene>
    <name evidence="1" type="primary">cmk_2</name>
    <name evidence="1" type="ORF">ENKNEFLB_02312</name>
</gene>
<evidence type="ECO:0000313" key="1">
    <source>
        <dbReference type="EMBL" id="QVT79922.1"/>
    </source>
</evidence>
<reference evidence="1 2" key="1">
    <citation type="submission" date="2021-05" db="EMBL/GenBank/DDBJ databases">
        <title>Complete genome of Nocardioides aquaticus KCTC 9944T isolated from meromictic and hypersaline Ekho Lake, Antarctica.</title>
        <authorList>
            <person name="Hwang K."/>
            <person name="Kim K.M."/>
            <person name="Choe H."/>
        </authorList>
    </citation>
    <scope>NUCLEOTIDE SEQUENCE [LARGE SCALE GENOMIC DNA]</scope>
    <source>
        <strain evidence="1 2">KCTC 9944</strain>
    </source>
</reference>
<name>A0ABX8ELE6_9ACTN</name>
<evidence type="ECO:0000313" key="2">
    <source>
        <dbReference type="Proteomes" id="UP000679307"/>
    </source>
</evidence>
<keyword evidence="1" id="KW-0418">Kinase</keyword>
<dbReference type="GO" id="GO:0016301">
    <property type="term" value="F:kinase activity"/>
    <property type="evidence" value="ECO:0007669"/>
    <property type="project" value="UniProtKB-KW"/>
</dbReference>
<dbReference type="InterPro" id="IPR052922">
    <property type="entry name" value="Cytidylate_Kinase-2"/>
</dbReference>
<dbReference type="PANTHER" id="PTHR37816">
    <property type="entry name" value="YALI0E33011P"/>
    <property type="match status" value="1"/>
</dbReference>
<organism evidence="1 2">
    <name type="scientific">Nocardioides aquaticus</name>
    <dbReference type="NCBI Taxonomy" id="160826"/>
    <lineage>
        <taxon>Bacteria</taxon>
        <taxon>Bacillati</taxon>
        <taxon>Actinomycetota</taxon>
        <taxon>Actinomycetes</taxon>
        <taxon>Propionibacteriales</taxon>
        <taxon>Nocardioidaceae</taxon>
        <taxon>Nocardioides</taxon>
    </lineage>
</organism>
<accession>A0ABX8ELE6</accession>
<sequence length="184" mass="20811">MPVSFAEVPTGVSRILVYGVTGSGKSTAAERIGERTGLPVTLVDELTWLPGWVPVDVGRQRELIAAVTSGDRWVLDSAYGTWLDLVLPRAELIVALDYPRWFSLQRLVRRTIMGAVTKSPRCNGNTETFRQMLGKDSIVRWHFRSFGRKRDRIRRWSESPDVPPVLTFTTSRQLEAWLSQVQPS</sequence>
<dbReference type="EC" id="2.7.4.25" evidence="1"/>
<dbReference type="PANTHER" id="PTHR37816:SF1">
    <property type="entry name" value="TOXIN"/>
    <property type="match status" value="1"/>
</dbReference>
<keyword evidence="1" id="KW-0808">Transferase</keyword>
<dbReference type="Proteomes" id="UP000679307">
    <property type="component" value="Chromosome"/>
</dbReference>
<proteinExistence type="predicted"/>
<dbReference type="EMBL" id="CP075371">
    <property type="protein sequence ID" value="QVT79922.1"/>
    <property type="molecule type" value="Genomic_DNA"/>
</dbReference>
<protein>
    <submittedName>
        <fullName evidence="1">Cytidylate kinase</fullName>
        <ecNumber evidence="1">2.7.4.25</ecNumber>
    </submittedName>
</protein>